<dbReference type="InterPro" id="IPR034768">
    <property type="entry name" value="4FE4S_WBL"/>
</dbReference>
<dbReference type="PROSITE" id="PS51674">
    <property type="entry name" value="4FE4S_WBL"/>
    <property type="match status" value="1"/>
</dbReference>
<evidence type="ECO:0000313" key="2">
    <source>
        <dbReference type="EMBL" id="RKT53018.1"/>
    </source>
</evidence>
<dbReference type="Pfam" id="PF02467">
    <property type="entry name" value="Whib"/>
    <property type="match status" value="1"/>
</dbReference>
<dbReference type="AlphaFoldDB" id="A0A495VZI6"/>
<gene>
    <name evidence="2" type="ORF">C8E97_1562</name>
</gene>
<name>A0A495VZI6_9PSEU</name>
<dbReference type="Proteomes" id="UP000282084">
    <property type="component" value="Unassembled WGS sequence"/>
</dbReference>
<reference evidence="2 3" key="1">
    <citation type="submission" date="2018-10" db="EMBL/GenBank/DDBJ databases">
        <title>Sequencing the genomes of 1000 actinobacteria strains.</title>
        <authorList>
            <person name="Klenk H.-P."/>
        </authorList>
    </citation>
    <scope>NUCLEOTIDE SEQUENCE [LARGE SCALE GENOMIC DNA]</scope>
    <source>
        <strain evidence="2 3">DSM 43800</strain>
    </source>
</reference>
<evidence type="ECO:0000259" key="1">
    <source>
        <dbReference type="PROSITE" id="PS51674"/>
    </source>
</evidence>
<keyword evidence="3" id="KW-1185">Reference proteome</keyword>
<feature type="domain" description="4Fe-4S Wbl-type" evidence="1">
    <location>
        <begin position="1"/>
        <end position="54"/>
    </location>
</feature>
<comment type="caution">
    <text evidence="2">The sequence shown here is derived from an EMBL/GenBank/DDBJ whole genome shotgun (WGS) entry which is preliminary data.</text>
</comment>
<accession>A0A495VZI6</accession>
<organism evidence="2 3">
    <name type="scientific">Saccharothrix australiensis</name>
    <dbReference type="NCBI Taxonomy" id="2072"/>
    <lineage>
        <taxon>Bacteria</taxon>
        <taxon>Bacillati</taxon>
        <taxon>Actinomycetota</taxon>
        <taxon>Actinomycetes</taxon>
        <taxon>Pseudonocardiales</taxon>
        <taxon>Pseudonocardiaceae</taxon>
        <taxon>Saccharothrix</taxon>
    </lineage>
</organism>
<dbReference type="RefSeq" id="WP_342776200.1">
    <property type="nucleotide sequence ID" value="NZ_RBXO01000001.1"/>
</dbReference>
<protein>
    <submittedName>
        <fullName evidence="2">Transcription factor WhiB</fullName>
    </submittedName>
</protein>
<evidence type="ECO:0000313" key="3">
    <source>
        <dbReference type="Proteomes" id="UP000282084"/>
    </source>
</evidence>
<dbReference type="EMBL" id="RBXO01000001">
    <property type="protein sequence ID" value="RKT53018.1"/>
    <property type="molecule type" value="Genomic_DNA"/>
</dbReference>
<sequence length="70" mass="7884">MPEWDDQDLSDQELAARLCAECEVRRACLELDLRTVGADAFGVWGGLSDEDRRALHPVWRARRNGRGGQS</sequence>
<proteinExistence type="predicted"/>